<dbReference type="InterPro" id="IPR003097">
    <property type="entry name" value="CysJ-like_FAD-binding"/>
</dbReference>
<dbReference type="GeneID" id="103274646"/>
<dbReference type="PANTHER" id="PTHR19384:SF84">
    <property type="entry name" value="METHIONINE SYNTHASE REDUCTASE"/>
    <property type="match status" value="1"/>
</dbReference>
<comment type="subunit">
    <text evidence="17">Forms a multiprotein complex with MMACHC, MMADHC and MTR.</text>
</comment>
<dbReference type="Pfam" id="PF00175">
    <property type="entry name" value="NAD_binding_1"/>
    <property type="match status" value="1"/>
</dbReference>
<dbReference type="PROSITE" id="PS50902">
    <property type="entry name" value="FLAVODOXIN_LIKE"/>
    <property type="match status" value="1"/>
</dbReference>
<dbReference type="PROSITE" id="PS51384">
    <property type="entry name" value="FAD_FR"/>
    <property type="match status" value="1"/>
</dbReference>
<keyword evidence="12" id="KW-0560">Oxidoreductase</keyword>
<dbReference type="GO" id="GO:0050667">
    <property type="term" value="P:homocysteine metabolic process"/>
    <property type="evidence" value="ECO:0007669"/>
    <property type="project" value="TreeGrafter"/>
</dbReference>
<evidence type="ECO:0000256" key="17">
    <source>
        <dbReference type="ARBA" id="ARBA00062273"/>
    </source>
</evidence>
<evidence type="ECO:0000256" key="18">
    <source>
        <dbReference type="ARBA" id="ARBA00075467"/>
    </source>
</evidence>
<dbReference type="GO" id="GO:0046655">
    <property type="term" value="P:folic acid metabolic process"/>
    <property type="evidence" value="ECO:0007669"/>
    <property type="project" value="UniProtKB-ARBA"/>
</dbReference>
<evidence type="ECO:0000256" key="1">
    <source>
        <dbReference type="ARBA" id="ARBA00001917"/>
    </source>
</evidence>
<dbReference type="PANTHER" id="PTHR19384">
    <property type="entry name" value="NITRIC OXIDE SYNTHASE-RELATED"/>
    <property type="match status" value="1"/>
</dbReference>
<evidence type="ECO:0000256" key="7">
    <source>
        <dbReference type="ARBA" id="ARBA00022630"/>
    </source>
</evidence>
<evidence type="ECO:0000313" key="22">
    <source>
        <dbReference type="RefSeq" id="XP_008070270.1"/>
    </source>
</evidence>
<dbReference type="InterPro" id="IPR017938">
    <property type="entry name" value="Riboflavin_synthase-like_b-brl"/>
</dbReference>
<keyword evidence="7" id="KW-0285">Flavoprotein</keyword>
<dbReference type="SUPFAM" id="SSF52343">
    <property type="entry name" value="Ferredoxin reductase-like, C-terminal NADP-linked domain"/>
    <property type="match status" value="1"/>
</dbReference>
<evidence type="ECO:0000256" key="9">
    <source>
        <dbReference type="ARBA" id="ARBA00022691"/>
    </source>
</evidence>
<evidence type="ECO:0000256" key="4">
    <source>
        <dbReference type="ARBA" id="ARBA00022490"/>
    </source>
</evidence>
<dbReference type="OrthoDB" id="1856718at2759"/>
<dbReference type="Proteomes" id="UP000189704">
    <property type="component" value="Unplaced"/>
</dbReference>
<keyword evidence="9" id="KW-0949">S-adenosyl-L-methionine</keyword>
<dbReference type="InterPro" id="IPR001709">
    <property type="entry name" value="Flavoprot_Pyr_Nucl_cyt_Rdtase"/>
</dbReference>
<protein>
    <recommendedName>
        <fullName evidence="15">Methionine synthase reductase</fullName>
        <ecNumber evidence="14">1.16.1.8</ecNumber>
    </recommendedName>
    <alternativeName>
        <fullName evidence="18">Aquacobalamin reductase</fullName>
    </alternativeName>
</protein>
<dbReference type="CTD" id="4552"/>
<dbReference type="InterPro" id="IPR039261">
    <property type="entry name" value="FNR_nucleotide-bd"/>
</dbReference>
<evidence type="ECO:0000256" key="3">
    <source>
        <dbReference type="ARBA" id="ARBA00004496"/>
    </source>
</evidence>
<dbReference type="Gene3D" id="2.40.30.10">
    <property type="entry name" value="Translation factors"/>
    <property type="match status" value="1"/>
</dbReference>
<dbReference type="InterPro" id="IPR001094">
    <property type="entry name" value="Flavdoxin-like"/>
</dbReference>
<evidence type="ECO:0000256" key="13">
    <source>
        <dbReference type="ARBA" id="ARBA00023167"/>
    </source>
</evidence>
<evidence type="ECO:0000256" key="16">
    <source>
        <dbReference type="ARBA" id="ARBA00050581"/>
    </source>
</evidence>
<evidence type="ECO:0000256" key="5">
    <source>
        <dbReference type="ARBA" id="ARBA00022553"/>
    </source>
</evidence>
<dbReference type="InterPro" id="IPR017927">
    <property type="entry name" value="FAD-bd_FR_type"/>
</dbReference>
<dbReference type="InterPro" id="IPR008254">
    <property type="entry name" value="Flavodoxin/NO_synth"/>
</dbReference>
<evidence type="ECO:0000256" key="10">
    <source>
        <dbReference type="ARBA" id="ARBA00022827"/>
    </source>
</evidence>
<comment type="cofactor">
    <cofactor evidence="2">
        <name>FAD</name>
        <dbReference type="ChEBI" id="CHEBI:57692"/>
    </cofactor>
</comment>
<dbReference type="GO" id="GO:0005829">
    <property type="term" value="C:cytosol"/>
    <property type="evidence" value="ECO:0007669"/>
    <property type="project" value="TreeGrafter"/>
</dbReference>
<keyword evidence="11" id="KW-0521">NADP</keyword>
<dbReference type="CDD" id="cd06203">
    <property type="entry name" value="methionine_synthase_red"/>
    <property type="match status" value="1"/>
</dbReference>
<proteinExistence type="predicted"/>
<feature type="domain" description="FAD-binding FR-type" evidence="20">
    <location>
        <begin position="270"/>
        <end position="532"/>
    </location>
</feature>
<dbReference type="InterPro" id="IPR029039">
    <property type="entry name" value="Flavoprotein-like_sf"/>
</dbReference>
<gene>
    <name evidence="22" type="primary">MTRR</name>
</gene>
<keyword evidence="21" id="KW-1185">Reference proteome</keyword>
<dbReference type="FunFam" id="1.20.990.10:FF:000007">
    <property type="entry name" value="Methionine synthase reductase"/>
    <property type="match status" value="1"/>
</dbReference>
<dbReference type="GO" id="GO:0050660">
    <property type="term" value="F:flavin adenine dinucleotide binding"/>
    <property type="evidence" value="ECO:0007669"/>
    <property type="project" value="TreeGrafter"/>
</dbReference>
<comment type="catalytic activity">
    <reaction evidence="16">
        <text>2 cob(II)alamin + A + 2 H2O + 2 H(+) = 2 aquacob(III)alamin + AH2</text>
        <dbReference type="Rhea" id="RHEA:20752"/>
        <dbReference type="ChEBI" id="CHEBI:13193"/>
        <dbReference type="ChEBI" id="CHEBI:15377"/>
        <dbReference type="ChEBI" id="CHEBI:15378"/>
        <dbReference type="ChEBI" id="CHEBI:15852"/>
        <dbReference type="ChEBI" id="CHEBI:16304"/>
        <dbReference type="ChEBI" id="CHEBI:17499"/>
    </reaction>
    <physiologicalReaction direction="right-to-left" evidence="16">
        <dbReference type="Rhea" id="RHEA:20754"/>
    </physiologicalReaction>
</comment>
<keyword evidence="6" id="KW-0028">Amino-acid biosynthesis</keyword>
<keyword evidence="10" id="KW-0274">FAD</keyword>
<comment type="subcellular location">
    <subcellularLocation>
        <location evidence="3">Cytoplasm</location>
    </subcellularLocation>
</comment>
<dbReference type="STRING" id="1868482.ENSTSYP00000005265"/>
<evidence type="ECO:0000256" key="6">
    <source>
        <dbReference type="ARBA" id="ARBA00022605"/>
    </source>
</evidence>
<dbReference type="SUPFAM" id="SSF52218">
    <property type="entry name" value="Flavoproteins"/>
    <property type="match status" value="1"/>
</dbReference>
<evidence type="ECO:0000256" key="2">
    <source>
        <dbReference type="ARBA" id="ARBA00001974"/>
    </source>
</evidence>
<dbReference type="PRINTS" id="PR00371">
    <property type="entry name" value="FPNCR"/>
</dbReference>
<dbReference type="InterPro" id="IPR001433">
    <property type="entry name" value="OxRdtase_FAD/NAD-bd"/>
</dbReference>
<organism evidence="21 22">
    <name type="scientific">Carlito syrichta</name>
    <name type="common">Philippine tarsier</name>
    <name type="synonym">Tarsius syrichta</name>
    <dbReference type="NCBI Taxonomy" id="1868482"/>
    <lineage>
        <taxon>Eukaryota</taxon>
        <taxon>Metazoa</taxon>
        <taxon>Chordata</taxon>
        <taxon>Craniata</taxon>
        <taxon>Vertebrata</taxon>
        <taxon>Euteleostomi</taxon>
        <taxon>Mammalia</taxon>
        <taxon>Eutheria</taxon>
        <taxon>Euarchontoglires</taxon>
        <taxon>Primates</taxon>
        <taxon>Haplorrhini</taxon>
        <taxon>Tarsiiformes</taxon>
        <taxon>Tarsiidae</taxon>
        <taxon>Carlito</taxon>
    </lineage>
</organism>
<dbReference type="AlphaFoldDB" id="A0A1U7UJD2"/>
<dbReference type="Gene3D" id="3.40.50.360">
    <property type="match status" value="1"/>
</dbReference>
<keyword evidence="13" id="KW-0486">Methionine biosynthesis</keyword>
<reference evidence="22" key="1">
    <citation type="submission" date="2025-08" db="UniProtKB">
        <authorList>
            <consortium name="RefSeq"/>
        </authorList>
    </citation>
    <scope>IDENTIFICATION</scope>
</reference>
<dbReference type="InterPro" id="IPR023173">
    <property type="entry name" value="NADPH_Cyt_P450_Rdtase_alpha"/>
</dbReference>
<dbReference type="SUPFAM" id="SSF63380">
    <property type="entry name" value="Riboflavin synthase domain-like"/>
    <property type="match status" value="1"/>
</dbReference>
<evidence type="ECO:0000256" key="12">
    <source>
        <dbReference type="ARBA" id="ARBA00023002"/>
    </source>
</evidence>
<evidence type="ECO:0000256" key="11">
    <source>
        <dbReference type="ARBA" id="ARBA00022857"/>
    </source>
</evidence>
<evidence type="ECO:0000256" key="14">
    <source>
        <dbReference type="ARBA" id="ARBA00039088"/>
    </source>
</evidence>
<dbReference type="GO" id="GO:0030586">
    <property type="term" value="F:[methionine synthase] reductase (NADPH) activity"/>
    <property type="evidence" value="ECO:0007669"/>
    <property type="project" value="UniProtKB-EC"/>
</dbReference>
<dbReference type="Gene3D" id="3.40.50.80">
    <property type="entry name" value="Nucleotide-binding domain of ferredoxin-NADP reductase (FNR) module"/>
    <property type="match status" value="1"/>
</dbReference>
<dbReference type="RefSeq" id="XP_008070270.1">
    <property type="nucleotide sequence ID" value="XM_008072079.1"/>
</dbReference>
<keyword evidence="8" id="KW-0288">FMN</keyword>
<dbReference type="PRINTS" id="PR00369">
    <property type="entry name" value="FLAVODOXIN"/>
</dbReference>
<keyword evidence="4" id="KW-0963">Cytoplasm</keyword>
<dbReference type="Pfam" id="PF00258">
    <property type="entry name" value="Flavodoxin_1"/>
    <property type="match status" value="1"/>
</dbReference>
<dbReference type="GO" id="GO:0010181">
    <property type="term" value="F:FMN binding"/>
    <property type="evidence" value="ECO:0007669"/>
    <property type="project" value="InterPro"/>
</dbReference>
<evidence type="ECO:0000259" key="19">
    <source>
        <dbReference type="PROSITE" id="PS50902"/>
    </source>
</evidence>
<comment type="cofactor">
    <cofactor evidence="1">
        <name>FMN</name>
        <dbReference type="ChEBI" id="CHEBI:58210"/>
    </cofactor>
</comment>
<dbReference type="Gene3D" id="1.20.990.10">
    <property type="entry name" value="NADPH-cytochrome p450 Reductase, Chain A, domain 3"/>
    <property type="match status" value="1"/>
</dbReference>
<dbReference type="GO" id="GO:0009235">
    <property type="term" value="P:cobalamin metabolic process"/>
    <property type="evidence" value="ECO:0007669"/>
    <property type="project" value="UniProtKB-ARBA"/>
</dbReference>
<dbReference type="EC" id="1.16.1.8" evidence="14"/>
<dbReference type="FunFam" id="3.40.50.80:FF:000018">
    <property type="entry name" value="NADPH--cytochrome P450 reductase"/>
    <property type="match status" value="1"/>
</dbReference>
<evidence type="ECO:0000256" key="15">
    <source>
        <dbReference type="ARBA" id="ARBA00040659"/>
    </source>
</evidence>
<sequence length="697" mass="77589">MRRFLLLYATQQGQAKAIAEEICEQALARGFSADLHCISESDKYDLKTETAPLVVVVSTTGTGDPPDTARKFVKEIQNKTLPVDFFAHLRYGLLGLGDSEYTYFCNGGKIIDKRLQELGARHFYDTGHADDCVGLELVVEPWIAGLWAALTEHFRSSQGEEMSGVLPVASPVSLRTDPVKPELLYIQSQVELLRLDDSGRKYSEVLEQNAVNSTQSNALIEDFESSLTRSVPPLSQASLNIPALPLEYLQVHLQKAFGQKESQASVTSADPVFQVPISKAVQLTMNDAIKTTLLVELDISETDFSYQPGDAFNVICPNSDSEVQNLLQRLQLTDKREHCVLLKIKEDTKKKGAALPQHIPEGCSLQFILTWCLEIRAVPKKAFLRALVDHTRNSAEKRRLQELCSKQGAADYSRFVRDACACLLDILLAFPSCRPPLSLLLEHLPKLQPRPYSCASSSLFHPGKLHFVFNIVEFLSNTTTAVLQRGVCTGWLATLVASILQPNTRVSHADGGKALAPKITISPRTTNSFHLPDNPSAPIIMVGPGTGIAPFIGFLQQREKLQEQHPDGNFGATWLFFGCRHKDRDYLFREELEHFLKCGILTHLKVSFSRDAPAGEEEAPAKYVQDNIQLHRKQVARILLCENGYIYVCGDAKNMAKDVNDALVEIVSKEVGVEKLEAMKTLATLKEEKRYLQDIWS</sequence>
<keyword evidence="5" id="KW-0597">Phosphoprotein</keyword>
<accession>A0A1U7UJD2</accession>
<evidence type="ECO:0000313" key="21">
    <source>
        <dbReference type="Proteomes" id="UP000189704"/>
    </source>
</evidence>
<evidence type="ECO:0000256" key="8">
    <source>
        <dbReference type="ARBA" id="ARBA00022643"/>
    </source>
</evidence>
<evidence type="ECO:0000259" key="20">
    <source>
        <dbReference type="PROSITE" id="PS51384"/>
    </source>
</evidence>
<name>A0A1U7UJD2_CARSF</name>
<dbReference type="GO" id="GO:0009086">
    <property type="term" value="P:methionine biosynthetic process"/>
    <property type="evidence" value="ECO:0007669"/>
    <property type="project" value="UniProtKB-KW"/>
</dbReference>
<dbReference type="KEGG" id="csyr:103274646"/>
<dbReference type="FunFam" id="3.40.50.360:FF:000025">
    <property type="entry name" value="methionine synthase reductase"/>
    <property type="match status" value="1"/>
</dbReference>
<dbReference type="Pfam" id="PF00667">
    <property type="entry name" value="FAD_binding_1"/>
    <property type="match status" value="1"/>
</dbReference>
<feature type="domain" description="Flavodoxin-like" evidence="19">
    <location>
        <begin position="4"/>
        <end position="147"/>
    </location>
</feature>